<sequence length="62" mass="6866">MNAATLSQSSSTVNVNQSEPIDLHALIDSNSLFKSGDVVIILHKGERYTLRRTRNGKLILNK</sequence>
<protein>
    <submittedName>
        <fullName evidence="1">Hemin uptake protein HemP</fullName>
    </submittedName>
</protein>
<dbReference type="OrthoDB" id="5348353at2"/>
<accession>A0A2P7NVH1</accession>
<gene>
    <name evidence="1" type="ORF">C7H79_07745</name>
</gene>
<dbReference type="AlphaFoldDB" id="A0A2P7NVH1"/>
<dbReference type="RefSeq" id="WP_106706715.1">
    <property type="nucleotide sequence ID" value="NZ_PXXU01000019.1"/>
</dbReference>
<keyword evidence="2" id="KW-1185">Reference proteome</keyword>
<dbReference type="Pfam" id="PF10636">
    <property type="entry name" value="hemP"/>
    <property type="match status" value="1"/>
</dbReference>
<name>A0A2P7NVH1_9PROT</name>
<dbReference type="EMBL" id="PXXU01000019">
    <property type="protein sequence ID" value="PSJ17471.1"/>
    <property type="molecule type" value="Genomic_DNA"/>
</dbReference>
<evidence type="ECO:0000313" key="1">
    <source>
        <dbReference type="EMBL" id="PSJ17471.1"/>
    </source>
</evidence>
<organism evidence="1 2">
    <name type="scientific">Nitrosomonas supralitoralis</name>
    <dbReference type="NCBI Taxonomy" id="2116706"/>
    <lineage>
        <taxon>Bacteria</taxon>
        <taxon>Pseudomonadati</taxon>
        <taxon>Pseudomonadota</taxon>
        <taxon>Betaproteobacteria</taxon>
        <taxon>Nitrosomonadales</taxon>
        <taxon>Nitrosomonadaceae</taxon>
        <taxon>Nitrosomonas</taxon>
    </lineage>
</organism>
<evidence type="ECO:0000313" key="2">
    <source>
        <dbReference type="Proteomes" id="UP000241912"/>
    </source>
</evidence>
<dbReference type="Proteomes" id="UP000241912">
    <property type="component" value="Unassembled WGS sequence"/>
</dbReference>
<dbReference type="Gene3D" id="2.10.70.10">
    <property type="entry name" value="Complement Module, domain 1"/>
    <property type="match status" value="1"/>
</dbReference>
<proteinExistence type="predicted"/>
<reference evidence="1 2" key="1">
    <citation type="submission" date="2018-03" db="EMBL/GenBank/DDBJ databases">
        <title>Draft genome of Nitrosomonas supralitoralis APG5.</title>
        <authorList>
            <person name="Urakawa H."/>
            <person name="Lopez J.V."/>
        </authorList>
    </citation>
    <scope>NUCLEOTIDE SEQUENCE [LARGE SCALE GENOMIC DNA]</scope>
    <source>
        <strain evidence="1 2">APG5</strain>
    </source>
</reference>
<comment type="caution">
    <text evidence="1">The sequence shown here is derived from an EMBL/GenBank/DDBJ whole genome shotgun (WGS) entry which is preliminary data.</text>
</comment>
<dbReference type="InterPro" id="IPR019600">
    <property type="entry name" value="Hemin_uptake_protein_HemP"/>
</dbReference>